<dbReference type="GO" id="GO:0046052">
    <property type="term" value="P:UTP catabolic process"/>
    <property type="evidence" value="ECO:0007669"/>
    <property type="project" value="TreeGrafter"/>
</dbReference>
<dbReference type="NCBIfam" id="NF007113">
    <property type="entry name" value="PRK09562.1"/>
    <property type="match status" value="1"/>
</dbReference>
<dbReference type="GO" id="GO:0046047">
    <property type="term" value="P:TTP catabolic process"/>
    <property type="evidence" value="ECO:0007669"/>
    <property type="project" value="TreeGrafter"/>
</dbReference>
<dbReference type="CDD" id="cd11529">
    <property type="entry name" value="NTP-PPase_MazG_Cterm"/>
    <property type="match status" value="1"/>
</dbReference>
<dbReference type="GO" id="GO:0047693">
    <property type="term" value="F:ATP diphosphatase activity"/>
    <property type="evidence" value="ECO:0007669"/>
    <property type="project" value="UniProtKB-EC"/>
</dbReference>
<protein>
    <recommendedName>
        <fullName evidence="4">Nucleoside triphosphate pyrophosphohydrolase</fullName>
        <ecNumber evidence="3">3.6.1.8</ecNumber>
    </recommendedName>
</protein>
<dbReference type="CDD" id="cd11528">
    <property type="entry name" value="NTP-PPase_MazG_Nterm"/>
    <property type="match status" value="1"/>
</dbReference>
<dbReference type="EMBL" id="DRUY01000262">
    <property type="protein sequence ID" value="HHI66452.1"/>
    <property type="molecule type" value="Genomic_DNA"/>
</dbReference>
<feature type="domain" description="NTP pyrophosphohydrolase MazG-like" evidence="5">
    <location>
        <begin position="34"/>
        <end position="107"/>
    </location>
</feature>
<dbReference type="GO" id="GO:0046061">
    <property type="term" value="P:dATP catabolic process"/>
    <property type="evidence" value="ECO:0007669"/>
    <property type="project" value="TreeGrafter"/>
</dbReference>
<dbReference type="PANTHER" id="PTHR30522">
    <property type="entry name" value="NUCLEOSIDE TRIPHOSPHATE PYROPHOSPHOHYDROLASE"/>
    <property type="match status" value="1"/>
</dbReference>
<name>A0A7C5PRY9_9BACT</name>
<comment type="similarity">
    <text evidence="2">Belongs to the nucleoside triphosphate pyrophosphohydrolase family.</text>
</comment>
<evidence type="ECO:0000313" key="6">
    <source>
        <dbReference type="EMBL" id="HHI66452.1"/>
    </source>
</evidence>
<evidence type="ECO:0000256" key="4">
    <source>
        <dbReference type="ARBA" id="ARBA00074799"/>
    </source>
</evidence>
<dbReference type="EC" id="3.6.1.8" evidence="3"/>
<dbReference type="FunFam" id="1.10.287.1080:FF:000001">
    <property type="entry name" value="Nucleoside triphosphate pyrophosphohydrolase"/>
    <property type="match status" value="1"/>
</dbReference>
<comment type="catalytic activity">
    <reaction evidence="1">
        <text>ATP + H2O = AMP + diphosphate + H(+)</text>
        <dbReference type="Rhea" id="RHEA:14245"/>
        <dbReference type="ChEBI" id="CHEBI:15377"/>
        <dbReference type="ChEBI" id="CHEBI:15378"/>
        <dbReference type="ChEBI" id="CHEBI:30616"/>
        <dbReference type="ChEBI" id="CHEBI:33019"/>
        <dbReference type="ChEBI" id="CHEBI:456215"/>
        <dbReference type="EC" id="3.6.1.8"/>
    </reaction>
</comment>
<dbReference type="GO" id="GO:0046076">
    <property type="term" value="P:dTTP catabolic process"/>
    <property type="evidence" value="ECO:0007669"/>
    <property type="project" value="TreeGrafter"/>
</dbReference>
<accession>A0A7C5PRY9</accession>
<dbReference type="GO" id="GO:0006203">
    <property type="term" value="P:dGTP catabolic process"/>
    <property type="evidence" value="ECO:0007669"/>
    <property type="project" value="TreeGrafter"/>
</dbReference>
<comment type="caution">
    <text evidence="6">The sequence shown here is derived from an EMBL/GenBank/DDBJ whole genome shotgun (WGS) entry which is preliminary data.</text>
</comment>
<dbReference type="InterPro" id="IPR004518">
    <property type="entry name" value="MazG-like_dom"/>
</dbReference>
<gene>
    <name evidence="6" type="ORF">ENL70_07915</name>
</gene>
<dbReference type="GO" id="GO:0046081">
    <property type="term" value="P:dUTP catabolic process"/>
    <property type="evidence" value="ECO:0007669"/>
    <property type="project" value="TreeGrafter"/>
</dbReference>
<evidence type="ECO:0000256" key="2">
    <source>
        <dbReference type="ARBA" id="ARBA00061115"/>
    </source>
</evidence>
<dbReference type="InterPro" id="IPR011551">
    <property type="entry name" value="NTP_PyrPHydrolase_MazG"/>
</dbReference>
<reference evidence="6" key="1">
    <citation type="journal article" date="2020" name="mSystems">
        <title>Genome- and Community-Level Interaction Insights into Carbon Utilization and Element Cycling Functions of Hydrothermarchaeota in Hydrothermal Sediment.</title>
        <authorList>
            <person name="Zhou Z."/>
            <person name="Liu Y."/>
            <person name="Xu W."/>
            <person name="Pan J."/>
            <person name="Luo Z.H."/>
            <person name="Li M."/>
        </authorList>
    </citation>
    <scope>NUCLEOTIDE SEQUENCE [LARGE SCALE GENOMIC DNA]</scope>
    <source>
        <strain evidence="6">SpSt-1019</strain>
    </source>
</reference>
<dbReference type="SUPFAM" id="SSF101386">
    <property type="entry name" value="all-alpha NTP pyrophosphatases"/>
    <property type="match status" value="2"/>
</dbReference>
<dbReference type="Pfam" id="PF03819">
    <property type="entry name" value="MazG"/>
    <property type="match status" value="2"/>
</dbReference>
<dbReference type="Gene3D" id="1.10.287.1080">
    <property type="entry name" value="MazG-like"/>
    <property type="match status" value="2"/>
</dbReference>
<evidence type="ECO:0000256" key="3">
    <source>
        <dbReference type="ARBA" id="ARBA00066372"/>
    </source>
</evidence>
<dbReference type="NCBIfam" id="TIGR00444">
    <property type="entry name" value="mazG"/>
    <property type="match status" value="1"/>
</dbReference>
<proteinExistence type="inferred from homology"/>
<dbReference type="InterPro" id="IPR048015">
    <property type="entry name" value="NTP-PPase_MazG-like_N"/>
</dbReference>
<evidence type="ECO:0000256" key="1">
    <source>
        <dbReference type="ARBA" id="ARBA00052141"/>
    </source>
</evidence>
<dbReference type="FunFam" id="1.10.287.1080:FF:000003">
    <property type="entry name" value="Nucleoside triphosphate pyrophosphohydrolase"/>
    <property type="match status" value="1"/>
</dbReference>
<dbReference type="PANTHER" id="PTHR30522:SF0">
    <property type="entry name" value="NUCLEOSIDE TRIPHOSPHATE PYROPHOSPHOHYDROLASE"/>
    <property type="match status" value="1"/>
</dbReference>
<dbReference type="GO" id="GO:0006950">
    <property type="term" value="P:response to stress"/>
    <property type="evidence" value="ECO:0007669"/>
    <property type="project" value="UniProtKB-ARBA"/>
</dbReference>
<organism evidence="6">
    <name type="scientific">Thermodesulfobium narugense</name>
    <dbReference type="NCBI Taxonomy" id="184064"/>
    <lineage>
        <taxon>Bacteria</taxon>
        <taxon>Pseudomonadati</taxon>
        <taxon>Thermodesulfobiota</taxon>
        <taxon>Thermodesulfobiia</taxon>
        <taxon>Thermodesulfobiales</taxon>
        <taxon>Thermodesulfobiaceae</taxon>
        <taxon>Thermodesulfobium</taxon>
    </lineage>
</organism>
<feature type="domain" description="NTP pyrophosphohydrolase MazG-like" evidence="5">
    <location>
        <begin position="172"/>
        <end position="231"/>
    </location>
</feature>
<keyword evidence="6" id="KW-0378">Hydrolase</keyword>
<evidence type="ECO:0000259" key="5">
    <source>
        <dbReference type="Pfam" id="PF03819"/>
    </source>
</evidence>
<sequence length="267" mass="31207">MDNTLSKERYNFFDLVEVVKILRSENGCPWDKEQTHESMKSNLIEETYEVIDAIDKRDPYLLKEELGDLLLQVVFHSQIEAERSNFSIDDVIDSLVKKLIYRHPHVFGDVRLKNSDEVLKRWEDLKLKSKNNASEEGIFSDFTTALPALILAYKAQRKAKNVGFDWKEADGILEKIKEEVDEFKGVMNSNDRDKMLDEVGDILFSVVNLARFFGIHPEDALRLSTLKFIKRFVLMEKIIKEDNLKISDLSIEKLDLYWEKAKKLETR</sequence>
<dbReference type="AlphaFoldDB" id="A0A7C5PRY9"/>
<dbReference type="InterPro" id="IPR048011">
    <property type="entry name" value="NTP-PPase_MazG-like_C"/>
</dbReference>